<comment type="caution">
    <text evidence="1">The sequence shown here is derived from an EMBL/GenBank/DDBJ whole genome shotgun (WGS) entry which is preliminary data.</text>
</comment>
<reference evidence="1" key="1">
    <citation type="submission" date="2023-07" db="EMBL/GenBank/DDBJ databases">
        <authorList>
            <consortium name="CYATHOMIX"/>
        </authorList>
    </citation>
    <scope>NUCLEOTIDE SEQUENCE</scope>
    <source>
        <strain evidence="1">N/A</strain>
    </source>
</reference>
<sequence>MVFALAAAHVTNPVVKKIYEECHYECSIKVSKLDAHWIPCVPNCMEVKLKVALKSQKDSRSFLEKILAGFRINFVVPYQLNKN</sequence>
<accession>A0AA36HB22</accession>
<organism evidence="1 2">
    <name type="scientific">Cylicocyclus nassatus</name>
    <name type="common">Nematode worm</name>
    <dbReference type="NCBI Taxonomy" id="53992"/>
    <lineage>
        <taxon>Eukaryota</taxon>
        <taxon>Metazoa</taxon>
        <taxon>Ecdysozoa</taxon>
        <taxon>Nematoda</taxon>
        <taxon>Chromadorea</taxon>
        <taxon>Rhabditida</taxon>
        <taxon>Rhabditina</taxon>
        <taxon>Rhabditomorpha</taxon>
        <taxon>Strongyloidea</taxon>
        <taxon>Strongylidae</taxon>
        <taxon>Cylicocyclus</taxon>
    </lineage>
</organism>
<dbReference type="Proteomes" id="UP001176961">
    <property type="component" value="Unassembled WGS sequence"/>
</dbReference>
<evidence type="ECO:0000313" key="1">
    <source>
        <dbReference type="EMBL" id="CAJ0607465.1"/>
    </source>
</evidence>
<protein>
    <submittedName>
        <fullName evidence="1">Uncharacterized protein</fullName>
    </submittedName>
</protein>
<name>A0AA36HB22_CYLNA</name>
<gene>
    <name evidence="1" type="ORF">CYNAS_LOCUS19448</name>
</gene>
<dbReference type="EMBL" id="CATQJL010000316">
    <property type="protein sequence ID" value="CAJ0607465.1"/>
    <property type="molecule type" value="Genomic_DNA"/>
</dbReference>
<dbReference type="AlphaFoldDB" id="A0AA36HB22"/>
<evidence type="ECO:0000313" key="2">
    <source>
        <dbReference type="Proteomes" id="UP001176961"/>
    </source>
</evidence>
<proteinExistence type="predicted"/>
<keyword evidence="2" id="KW-1185">Reference proteome</keyword>